<protein>
    <submittedName>
        <fullName evidence="2">Zn-dependent hydrolase</fullName>
    </submittedName>
</protein>
<evidence type="ECO:0000259" key="1">
    <source>
        <dbReference type="SMART" id="SM00849"/>
    </source>
</evidence>
<dbReference type="EMBL" id="BMEO01000001">
    <property type="protein sequence ID" value="GGF84344.1"/>
    <property type="molecule type" value="Genomic_DNA"/>
</dbReference>
<accession>A0A917FJF6</accession>
<reference evidence="2" key="2">
    <citation type="submission" date="2020-09" db="EMBL/GenBank/DDBJ databases">
        <authorList>
            <person name="Sun Q."/>
            <person name="Zhou Y."/>
        </authorList>
    </citation>
    <scope>NUCLEOTIDE SEQUENCE</scope>
    <source>
        <strain evidence="2">CGMCC 1.12181</strain>
    </source>
</reference>
<dbReference type="SMART" id="SM00849">
    <property type="entry name" value="Lactamase_B"/>
    <property type="match status" value="1"/>
</dbReference>
<dbReference type="Proteomes" id="UP000605253">
    <property type="component" value="Unassembled WGS sequence"/>
</dbReference>
<dbReference type="GO" id="GO:0016787">
    <property type="term" value="F:hydrolase activity"/>
    <property type="evidence" value="ECO:0007669"/>
    <property type="project" value="UniProtKB-KW"/>
</dbReference>
<dbReference type="InterPro" id="IPR036866">
    <property type="entry name" value="RibonucZ/Hydroxyglut_hydro"/>
</dbReference>
<dbReference type="RefSeq" id="WP_188363762.1">
    <property type="nucleotide sequence ID" value="NZ_BAABJF010000011.1"/>
</dbReference>
<dbReference type="AlphaFoldDB" id="A0A917FJF6"/>
<dbReference type="Pfam" id="PF00753">
    <property type="entry name" value="Lactamase_B"/>
    <property type="match status" value="1"/>
</dbReference>
<name>A0A917FJF6_9GAMM</name>
<dbReference type="PANTHER" id="PTHR42951">
    <property type="entry name" value="METALLO-BETA-LACTAMASE DOMAIN-CONTAINING"/>
    <property type="match status" value="1"/>
</dbReference>
<keyword evidence="3" id="KW-1185">Reference proteome</keyword>
<feature type="domain" description="Metallo-beta-lactamase" evidence="1">
    <location>
        <begin position="10"/>
        <end position="209"/>
    </location>
</feature>
<dbReference type="Gene3D" id="3.60.15.10">
    <property type="entry name" value="Ribonuclease Z/Hydroxyacylglutathione hydrolase-like"/>
    <property type="match status" value="1"/>
</dbReference>
<evidence type="ECO:0000313" key="3">
    <source>
        <dbReference type="Proteomes" id="UP000605253"/>
    </source>
</evidence>
<proteinExistence type="predicted"/>
<sequence length="261" mass="30272">MKVHHLTGYIQSIYLVEYPHGLLLLDGCCRADVTMLSEFIEQDLQRPLSDLKTLIVTHMHPDHAGAAHKLRQLTGCVIVSADKPQQWYRGFNGLLMHWIDMALTVFVARKLKKPWKNVFYSRKLKPDVKAKEGNQVPHFPDWVLLETPGHTDRDLSVLHKEENRVYVADLMIKLKRGFIAPFPVFHPNQYRQSLRRIKQLTPTKIMLAHGGMLQMQDVDFNHMMNEMIEQAPKLPRTPLRASLLKIKRVMGKIDTDKDNKL</sequence>
<dbReference type="SUPFAM" id="SSF56281">
    <property type="entry name" value="Metallo-hydrolase/oxidoreductase"/>
    <property type="match status" value="1"/>
</dbReference>
<dbReference type="InterPro" id="IPR050855">
    <property type="entry name" value="NDM-1-like"/>
</dbReference>
<dbReference type="InterPro" id="IPR001279">
    <property type="entry name" value="Metallo-B-lactamas"/>
</dbReference>
<reference evidence="2" key="1">
    <citation type="journal article" date="2014" name="Int. J. Syst. Evol. Microbiol.">
        <title>Complete genome sequence of Corynebacterium casei LMG S-19264T (=DSM 44701T), isolated from a smear-ripened cheese.</title>
        <authorList>
            <consortium name="US DOE Joint Genome Institute (JGI-PGF)"/>
            <person name="Walter F."/>
            <person name="Albersmeier A."/>
            <person name="Kalinowski J."/>
            <person name="Ruckert C."/>
        </authorList>
    </citation>
    <scope>NUCLEOTIDE SEQUENCE</scope>
    <source>
        <strain evidence="2">CGMCC 1.12181</strain>
    </source>
</reference>
<evidence type="ECO:0000313" key="2">
    <source>
        <dbReference type="EMBL" id="GGF84344.1"/>
    </source>
</evidence>
<organism evidence="2 3">
    <name type="scientific">Marinicella pacifica</name>
    <dbReference type="NCBI Taxonomy" id="1171543"/>
    <lineage>
        <taxon>Bacteria</taxon>
        <taxon>Pseudomonadati</taxon>
        <taxon>Pseudomonadota</taxon>
        <taxon>Gammaproteobacteria</taxon>
        <taxon>Lysobacterales</taxon>
        <taxon>Marinicellaceae</taxon>
        <taxon>Marinicella</taxon>
    </lineage>
</organism>
<gene>
    <name evidence="2" type="ORF">GCM10011365_01610</name>
</gene>
<comment type="caution">
    <text evidence="2">The sequence shown here is derived from an EMBL/GenBank/DDBJ whole genome shotgun (WGS) entry which is preliminary data.</text>
</comment>
<keyword evidence="2" id="KW-0378">Hydrolase</keyword>